<name>A0ABQ2I0B4_9PSEU</name>
<evidence type="ECO:0000259" key="1">
    <source>
        <dbReference type="Pfam" id="PF01966"/>
    </source>
</evidence>
<accession>A0ABQ2I0B4</accession>
<evidence type="ECO:0000313" key="3">
    <source>
        <dbReference type="Proteomes" id="UP000597656"/>
    </source>
</evidence>
<comment type="caution">
    <text evidence="2">The sequence shown here is derived from an EMBL/GenBank/DDBJ whole genome shotgun (WGS) entry which is preliminary data.</text>
</comment>
<reference evidence="3" key="1">
    <citation type="journal article" date="2019" name="Int. J. Syst. Evol. Microbiol.">
        <title>The Global Catalogue of Microorganisms (GCM) 10K type strain sequencing project: providing services to taxonomists for standard genome sequencing and annotation.</title>
        <authorList>
            <consortium name="The Broad Institute Genomics Platform"/>
            <consortium name="The Broad Institute Genome Sequencing Center for Infectious Disease"/>
            <person name="Wu L."/>
            <person name="Ma J."/>
        </authorList>
    </citation>
    <scope>NUCLEOTIDE SEQUENCE [LARGE SCALE GENOMIC DNA]</scope>
    <source>
        <strain evidence="3">CGMCC 4.7319</strain>
    </source>
</reference>
<dbReference type="EMBL" id="BMNC01000004">
    <property type="protein sequence ID" value="GGM96013.1"/>
    <property type="molecule type" value="Genomic_DNA"/>
</dbReference>
<protein>
    <submittedName>
        <fullName evidence="2">Phosphohydrolase</fullName>
    </submittedName>
</protein>
<gene>
    <name evidence="2" type="ORF">GCM10011609_37060</name>
</gene>
<dbReference type="Pfam" id="PF01966">
    <property type="entry name" value="HD"/>
    <property type="match status" value="1"/>
</dbReference>
<sequence length="184" mass="19914">MVSDMPPLPALAESLLTDLHAPPRLAAHLRLVHDVACELVAWVSRHHPAVALDQEAVLFGAATHDIGKVLHPNELSGPGSAHEPAGYALLLERGVSERLARFARTHASWTAPGISLEELLVSLADKVWKAKRVPELEQLVTERLAAAAGLESWEVFMALDDELDRIASDADARLAYQSSYPVAV</sequence>
<dbReference type="Proteomes" id="UP000597656">
    <property type="component" value="Unassembled WGS sequence"/>
</dbReference>
<proteinExistence type="predicted"/>
<dbReference type="Gene3D" id="1.10.3210.10">
    <property type="entry name" value="Hypothetical protein af1432"/>
    <property type="match status" value="1"/>
</dbReference>
<dbReference type="InterPro" id="IPR006674">
    <property type="entry name" value="HD_domain"/>
</dbReference>
<evidence type="ECO:0000313" key="2">
    <source>
        <dbReference type="EMBL" id="GGM96013.1"/>
    </source>
</evidence>
<feature type="domain" description="HD" evidence="1">
    <location>
        <begin position="48"/>
        <end position="127"/>
    </location>
</feature>
<dbReference type="SUPFAM" id="SSF109604">
    <property type="entry name" value="HD-domain/PDEase-like"/>
    <property type="match status" value="1"/>
</dbReference>
<organism evidence="2 3">
    <name type="scientific">Lentzea pudingi</name>
    <dbReference type="NCBI Taxonomy" id="1789439"/>
    <lineage>
        <taxon>Bacteria</taxon>
        <taxon>Bacillati</taxon>
        <taxon>Actinomycetota</taxon>
        <taxon>Actinomycetes</taxon>
        <taxon>Pseudonocardiales</taxon>
        <taxon>Pseudonocardiaceae</taxon>
        <taxon>Lentzea</taxon>
    </lineage>
</organism>
<keyword evidence="3" id="KW-1185">Reference proteome</keyword>